<dbReference type="InterPro" id="IPR021104">
    <property type="entry name" value="KfrA_DNA-bd_N"/>
</dbReference>
<keyword evidence="4" id="KW-1185">Reference proteome</keyword>
<reference evidence="3" key="1">
    <citation type="submission" date="2019-12" db="EMBL/GenBank/DDBJ databases">
        <title>Comparative genomics gives insights into the taxonomy of the Azoarcus-Aromatoleum group and reveals separate origins of nif in the plant-associated Azoarcus and non-plant-associated Aromatoleum sub-groups.</title>
        <authorList>
            <person name="Lafos M."/>
            <person name="Maluk M."/>
            <person name="Batista M."/>
            <person name="Junghare M."/>
            <person name="Carmona M."/>
            <person name="Faoro H."/>
            <person name="Cruz L.M."/>
            <person name="Battistoni F."/>
            <person name="De Souza E."/>
            <person name="Pedrosa F."/>
            <person name="Chen W.-M."/>
            <person name="Poole P.S."/>
            <person name="Dixon R.A."/>
            <person name="James E.K."/>
        </authorList>
    </citation>
    <scope>NUCLEOTIDE SEQUENCE</scope>
    <source>
        <strain evidence="3">LuFRes1</strain>
    </source>
</reference>
<evidence type="ECO:0000256" key="1">
    <source>
        <dbReference type="SAM" id="Coils"/>
    </source>
</evidence>
<gene>
    <name evidence="3" type="ORF">GO606_20570</name>
</gene>
<dbReference type="Proteomes" id="UP000615989">
    <property type="component" value="Unassembled WGS sequence"/>
</dbReference>
<comment type="caution">
    <text evidence="3">The sequence shown here is derived from an EMBL/GenBank/DDBJ whole genome shotgun (WGS) entry which is preliminary data.</text>
</comment>
<feature type="coiled-coil region" evidence="1">
    <location>
        <begin position="42"/>
        <end position="125"/>
    </location>
</feature>
<feature type="coiled-coil region" evidence="1">
    <location>
        <begin position="164"/>
        <end position="216"/>
    </location>
</feature>
<dbReference type="EMBL" id="WTVG01000124">
    <property type="protein sequence ID" value="NMG27050.1"/>
    <property type="molecule type" value="Genomic_DNA"/>
</dbReference>
<evidence type="ECO:0000313" key="4">
    <source>
        <dbReference type="Proteomes" id="UP000615989"/>
    </source>
</evidence>
<protein>
    <submittedName>
        <fullName evidence="3">Mucin-associated surface protein</fullName>
    </submittedName>
</protein>
<sequence length="259" mass="28268">MAPGSLGTIHKLFQQWEAGQAQPERILALPPPLQRAMLDFFAQELTTARAALEARLSDTQTAANDLAAENERLAGQIQGLDESLANLRGENAALTGKIEQLDVDLACARNEAAEARRAAEAARTEFPKAHVRLENLPVLEQENMRLRRAVDTERTARTDAERLAATAEAKAAGLTDRLTDTQERHAHAVAGLERELREQKQRNVQLESDLLTIRTEARDLATRLAQTAGEIEGLRARAAVGGFARGSRSPPERPLNPGP</sequence>
<name>A0ABX1PUK6_9RHOO</name>
<proteinExistence type="predicted"/>
<accession>A0ABX1PUK6</accession>
<dbReference type="RefSeq" id="WP_169120664.1">
    <property type="nucleotide sequence ID" value="NZ_WTVG02000040.1"/>
</dbReference>
<keyword evidence="1" id="KW-0175">Coiled coil</keyword>
<dbReference type="Pfam" id="PF11740">
    <property type="entry name" value="KfrA_N"/>
    <property type="match status" value="1"/>
</dbReference>
<organism evidence="3 4">
    <name type="scientific">Aromatoleum anaerobium</name>
    <dbReference type="NCBI Taxonomy" id="182180"/>
    <lineage>
        <taxon>Bacteria</taxon>
        <taxon>Pseudomonadati</taxon>
        <taxon>Pseudomonadota</taxon>
        <taxon>Betaproteobacteria</taxon>
        <taxon>Rhodocyclales</taxon>
        <taxon>Rhodocyclaceae</taxon>
        <taxon>Aromatoleum</taxon>
    </lineage>
</organism>
<feature type="domain" description="KfrA N-terminal DNA-binding" evidence="2">
    <location>
        <begin position="4"/>
        <end position="82"/>
    </location>
</feature>
<evidence type="ECO:0000259" key="2">
    <source>
        <dbReference type="Pfam" id="PF11740"/>
    </source>
</evidence>
<evidence type="ECO:0000313" key="3">
    <source>
        <dbReference type="EMBL" id="NMG27050.1"/>
    </source>
</evidence>